<keyword evidence="1" id="KW-0732">Signal</keyword>
<protein>
    <submittedName>
        <fullName evidence="2">Uncharacterized protein</fullName>
    </submittedName>
</protein>
<sequence length="375" mass="41181">MIVALGLILWLVLQPILAIGTASSRLCDNDPVRWMSFIASHGIGRDICAAWEARQGLQLDTIDHAAATAEALERLMDGCAGRKWSNLAVPAYGNASSLVYGIQLASDWAETRDLELHAEIASEGIATFLGNIDVFRDGTAYLFTSSYHSLADLAEEARGIRDAYDSHGPLSRMILNGINDFAPRRWTPSGAFARGFAESTEKLVPLVQQQMEQLDDMLDLLASVAKNLDAFRKSLDRELMKNAGKCAKYNQMYSTNYGIFRSVPLSLGIAQSFQGACERGKVPDICCSSGPLRKTAEEVSRKVQTMTEEVQKTQKDMGVYHKHLIGLNGRVSGKLHFARVDATVAGLQQSFGSIEKKYWEFMGAPVQALRELNGP</sequence>
<dbReference type="GeneID" id="89930490"/>
<gene>
    <name evidence="2" type="ORF">LTR77_009158</name>
</gene>
<name>A0AAV9NZA2_9PEZI</name>
<organism evidence="2 3">
    <name type="scientific">Saxophila tyrrhenica</name>
    <dbReference type="NCBI Taxonomy" id="1690608"/>
    <lineage>
        <taxon>Eukaryota</taxon>
        <taxon>Fungi</taxon>
        <taxon>Dikarya</taxon>
        <taxon>Ascomycota</taxon>
        <taxon>Pezizomycotina</taxon>
        <taxon>Dothideomycetes</taxon>
        <taxon>Dothideomycetidae</taxon>
        <taxon>Mycosphaerellales</taxon>
        <taxon>Extremaceae</taxon>
        <taxon>Saxophila</taxon>
    </lineage>
</organism>
<keyword evidence="3" id="KW-1185">Reference proteome</keyword>
<evidence type="ECO:0000313" key="3">
    <source>
        <dbReference type="Proteomes" id="UP001337655"/>
    </source>
</evidence>
<feature type="chain" id="PRO_5043317332" evidence="1">
    <location>
        <begin position="19"/>
        <end position="375"/>
    </location>
</feature>
<dbReference type="AlphaFoldDB" id="A0AAV9NZA2"/>
<dbReference type="Proteomes" id="UP001337655">
    <property type="component" value="Unassembled WGS sequence"/>
</dbReference>
<evidence type="ECO:0000256" key="1">
    <source>
        <dbReference type="SAM" id="SignalP"/>
    </source>
</evidence>
<reference evidence="2 3" key="1">
    <citation type="submission" date="2023-08" db="EMBL/GenBank/DDBJ databases">
        <title>Black Yeasts Isolated from many extreme environments.</title>
        <authorList>
            <person name="Coleine C."/>
            <person name="Stajich J.E."/>
            <person name="Selbmann L."/>
        </authorList>
    </citation>
    <scope>NUCLEOTIDE SEQUENCE [LARGE SCALE GENOMIC DNA]</scope>
    <source>
        <strain evidence="2 3">CCFEE 5935</strain>
    </source>
</reference>
<dbReference type="RefSeq" id="XP_064655204.1">
    <property type="nucleotide sequence ID" value="XM_064806387.1"/>
</dbReference>
<feature type="signal peptide" evidence="1">
    <location>
        <begin position="1"/>
        <end position="18"/>
    </location>
</feature>
<proteinExistence type="predicted"/>
<accession>A0AAV9NZA2</accession>
<evidence type="ECO:0000313" key="2">
    <source>
        <dbReference type="EMBL" id="KAK5165061.1"/>
    </source>
</evidence>
<dbReference type="EMBL" id="JAVRRT010000017">
    <property type="protein sequence ID" value="KAK5165061.1"/>
    <property type="molecule type" value="Genomic_DNA"/>
</dbReference>
<comment type="caution">
    <text evidence="2">The sequence shown here is derived from an EMBL/GenBank/DDBJ whole genome shotgun (WGS) entry which is preliminary data.</text>
</comment>